<evidence type="ECO:0000313" key="1">
    <source>
        <dbReference type="EMBL" id="PMS33656.1"/>
    </source>
</evidence>
<proteinExistence type="predicted"/>
<organism evidence="1 2">
    <name type="scientific">Paraburkholderia rhynchosiae</name>
    <dbReference type="NCBI Taxonomy" id="487049"/>
    <lineage>
        <taxon>Bacteria</taxon>
        <taxon>Pseudomonadati</taxon>
        <taxon>Pseudomonadota</taxon>
        <taxon>Betaproteobacteria</taxon>
        <taxon>Burkholderiales</taxon>
        <taxon>Burkholderiaceae</taxon>
        <taxon>Paraburkholderia</taxon>
    </lineage>
</organism>
<reference evidence="1 2" key="1">
    <citation type="submission" date="2018-01" db="EMBL/GenBank/DDBJ databases">
        <title>Whole genome analyses suggest that Burkholderia sensu lato contains two further novel genera in the rhizoxinica-symbiotica group Mycetohabitans gen. nov., and Trinickia gen. nov.: implications for the evolution of diazotrophy and nodulation in the Burkholderiaceae.</title>
        <authorList>
            <person name="Estrada-de los Santos P."/>
            <person name="Palmer M."/>
            <person name="Chavez-Ramirez B."/>
            <person name="Beukes C."/>
            <person name="Steenkamp E.T."/>
            <person name="Hirsch A.M."/>
            <person name="Manyaka P."/>
            <person name="Maluk M."/>
            <person name="Lafos M."/>
            <person name="Crook M."/>
            <person name="Gross E."/>
            <person name="Simon M.F."/>
            <person name="Bueno dos Reis Junior F."/>
            <person name="Poole P.S."/>
            <person name="Venter S.N."/>
            <person name="James E.K."/>
        </authorList>
    </citation>
    <scope>NUCLEOTIDE SEQUENCE [LARGE SCALE GENOMIC DNA]</scope>
    <source>
        <strain evidence="1 2">WSM 3937</strain>
    </source>
</reference>
<sequence length="69" mass="8056">MYASGLQCRQTHVPSRLHLERECQRNIQLMRPMGRLAPDFTTVVDFRRDNGPSYLSFEPTMTRTAAMRL</sequence>
<protein>
    <submittedName>
        <fullName evidence="1">Uncharacterized protein</fullName>
    </submittedName>
</protein>
<evidence type="ECO:0000313" key="2">
    <source>
        <dbReference type="Proteomes" id="UP000235659"/>
    </source>
</evidence>
<accession>A0ABX4VB88</accession>
<comment type="caution">
    <text evidence="1">The sequence shown here is derived from an EMBL/GenBank/DDBJ whole genome shotgun (WGS) entry which is preliminary data.</text>
</comment>
<dbReference type="Proteomes" id="UP000235659">
    <property type="component" value="Unassembled WGS sequence"/>
</dbReference>
<keyword evidence="2" id="KW-1185">Reference proteome</keyword>
<dbReference type="EMBL" id="PNXY01000002">
    <property type="protein sequence ID" value="PMS33656.1"/>
    <property type="molecule type" value="Genomic_DNA"/>
</dbReference>
<name>A0ABX4VB88_9BURK</name>
<gene>
    <name evidence="1" type="ORF">C0Z16_03570</name>
</gene>